<feature type="compositionally biased region" description="Basic and acidic residues" evidence="1">
    <location>
        <begin position="519"/>
        <end position="548"/>
    </location>
</feature>
<dbReference type="AlphaFoldDB" id="A0A941D8U6"/>
<keyword evidence="3" id="KW-1185">Reference proteome</keyword>
<dbReference type="PANTHER" id="PTHR32309">
    <property type="entry name" value="TYROSINE-PROTEIN KINASE"/>
    <property type="match status" value="1"/>
</dbReference>
<dbReference type="InterPro" id="IPR027417">
    <property type="entry name" value="P-loop_NTPase"/>
</dbReference>
<gene>
    <name evidence="2" type="ORF">KC207_10335</name>
</gene>
<dbReference type="Gene3D" id="3.40.50.300">
    <property type="entry name" value="P-loop containing nucleotide triphosphate hydrolases"/>
    <property type="match status" value="1"/>
</dbReference>
<dbReference type="InterPro" id="IPR050445">
    <property type="entry name" value="Bact_polysacc_biosynth/exp"/>
</dbReference>
<feature type="compositionally biased region" description="Acidic residues" evidence="1">
    <location>
        <begin position="553"/>
        <end position="574"/>
    </location>
</feature>
<evidence type="ECO:0008006" key="4">
    <source>
        <dbReference type="Google" id="ProtNLM"/>
    </source>
</evidence>
<dbReference type="RefSeq" id="WP_211602949.1">
    <property type="nucleotide sequence ID" value="NZ_JAGSNF010000014.1"/>
</dbReference>
<proteinExistence type="predicted"/>
<comment type="caution">
    <text evidence="2">The sequence shown here is derived from an EMBL/GenBank/DDBJ whole genome shotgun (WGS) entry which is preliminary data.</text>
</comment>
<feature type="region of interest" description="Disordered" evidence="1">
    <location>
        <begin position="498"/>
        <end position="616"/>
    </location>
</feature>
<accession>A0A941D8U6</accession>
<dbReference type="PANTHER" id="PTHR32309:SF31">
    <property type="entry name" value="CAPSULAR EXOPOLYSACCHARIDE FAMILY"/>
    <property type="match status" value="1"/>
</dbReference>
<evidence type="ECO:0000313" key="2">
    <source>
        <dbReference type="EMBL" id="MBR7743686.1"/>
    </source>
</evidence>
<name>A0A941D8U6_9MICO</name>
<sequence length="616" mass="64983">MANRGLSGPRSATLEVALRSSTRAAVVLALLGTLVGGLVGLRESDIETAGASVLVNPLDGNPFSTSGSGDDLINMVSESELVRSDAVATRVRDDLAASESSSDLLRGLTVDVPPNSQIVEITYETPEGGRSAALAQSFAEQYLAYRQNRAEDLATSQQEQIQQQIEDRLDEQATLATRLGGLEDGSADASVVQAQLDAVASQINQLRARAGDIDLVPTNPGQVVTPAEVQPRGLLGSWVAYPVAGLVGGLVLALGVALVRARLDNHIHHPDDVGILGHSLLAVVSAEESERIVASFEDDPTSTVLTENYRALRVNLLTATQQRPLVVLLATGSASDRTPTSALPLMLTLAASRLDAVLVDTVGALPSDESPLDARAPALSELLASEEPLDYTPHEVLPHGSLIRRGGALSIDDFFMTHRMETIMESLRDWSDVVVIAAGSIHDSKTRALASISDVVVVEAISGESTFTDLVRAGDDLSSAREKLLGVVLVEGVERRGSAVVRRPGRADETRGEGSAAVVRDRTSPTEDTHETRETPDATADGERDDPRPGPGEVEDAGADLDADTEREDAEDELVLGSGAEPSRGRGARGPRGPRGPRGYRRPSDRAAAGLVRTDD</sequence>
<protein>
    <recommendedName>
        <fullName evidence="4">Polysaccharide chain length determinant N-terminal domain-containing protein</fullName>
    </recommendedName>
</protein>
<dbReference type="Proteomes" id="UP000677016">
    <property type="component" value="Unassembled WGS sequence"/>
</dbReference>
<organism evidence="2 3">
    <name type="scientific">Phycicoccus avicenniae</name>
    <dbReference type="NCBI Taxonomy" id="2828860"/>
    <lineage>
        <taxon>Bacteria</taxon>
        <taxon>Bacillati</taxon>
        <taxon>Actinomycetota</taxon>
        <taxon>Actinomycetes</taxon>
        <taxon>Micrococcales</taxon>
        <taxon>Intrasporangiaceae</taxon>
        <taxon>Phycicoccus</taxon>
    </lineage>
</organism>
<evidence type="ECO:0000256" key="1">
    <source>
        <dbReference type="SAM" id="MobiDB-lite"/>
    </source>
</evidence>
<reference evidence="2" key="1">
    <citation type="submission" date="2021-04" db="EMBL/GenBank/DDBJ databases">
        <title>Phycicoccus avicenniae sp. nov., a novel endophytic actinomycetes isolated from branch of Avicennia mariana.</title>
        <authorList>
            <person name="Tuo L."/>
        </authorList>
    </citation>
    <scope>NUCLEOTIDE SEQUENCE</scope>
    <source>
        <strain evidence="2">BSK3Z-2</strain>
    </source>
</reference>
<dbReference type="EMBL" id="JAGSNF010000014">
    <property type="protein sequence ID" value="MBR7743686.1"/>
    <property type="molecule type" value="Genomic_DNA"/>
</dbReference>
<evidence type="ECO:0000313" key="3">
    <source>
        <dbReference type="Proteomes" id="UP000677016"/>
    </source>
</evidence>